<organism evidence="1 2">
    <name type="scientific">Brevibacterium aurantiacum</name>
    <dbReference type="NCBI Taxonomy" id="273384"/>
    <lineage>
        <taxon>Bacteria</taxon>
        <taxon>Bacillati</taxon>
        <taxon>Actinomycetota</taxon>
        <taxon>Actinomycetes</taxon>
        <taxon>Micrococcales</taxon>
        <taxon>Brevibacteriaceae</taxon>
        <taxon>Brevibacterium</taxon>
    </lineage>
</organism>
<comment type="caution">
    <text evidence="1">The sequence shown here is derived from an EMBL/GenBank/DDBJ whole genome shotgun (WGS) entry which is preliminary data.</text>
</comment>
<gene>
    <name evidence="1" type="ORF">CIK62_15795</name>
</gene>
<proteinExistence type="predicted"/>
<evidence type="ECO:0000313" key="1">
    <source>
        <dbReference type="EMBL" id="PCC49031.1"/>
    </source>
</evidence>
<dbReference type="EMBL" id="NRGO01000020">
    <property type="protein sequence ID" value="PCC49031.1"/>
    <property type="molecule type" value="Genomic_DNA"/>
</dbReference>
<dbReference type="Proteomes" id="UP000217720">
    <property type="component" value="Unassembled WGS sequence"/>
</dbReference>
<evidence type="ECO:0000313" key="2">
    <source>
        <dbReference type="Proteomes" id="UP000217720"/>
    </source>
</evidence>
<name>A0A2A3ZC50_BREAU</name>
<evidence type="ECO:0008006" key="3">
    <source>
        <dbReference type="Google" id="ProtNLM"/>
    </source>
</evidence>
<protein>
    <recommendedName>
        <fullName evidence="3">Nucleotidyl transferase AbiEii toxin, Type IV TA system</fullName>
    </recommendedName>
</protein>
<dbReference type="AlphaFoldDB" id="A0A2A3ZC50"/>
<reference evidence="1 2" key="1">
    <citation type="journal article" date="2017" name="Elife">
        <title>Extensive horizontal gene transfer in cheese-associated bacteria.</title>
        <authorList>
            <person name="Bonham K.S."/>
            <person name="Wolfe B.E."/>
            <person name="Dutton R.J."/>
        </authorList>
    </citation>
    <scope>NUCLEOTIDE SEQUENCE [LARGE SCALE GENOMIC DNA]</scope>
    <source>
        <strain evidence="1 2">900_6</strain>
    </source>
</reference>
<sequence>MTYDMSEFALTNREWHVMDFAVSRFPDAFLLGSYARDLHTHGLACLPLGRRTVDADFAVEVATEGNFSELVEGLTPLSGTGLCFTVDGFQLDLIPFGGIESEGIIEPQKGVTLDVTGMREAHEHTVRFALRDELVVRCPDLTALIVLKVIAWDYRQTSTTKDGEDLDLLLQATSSGEYEEEVWADEESGDLVGWQPHCIGPFRVGRRVPERYAPDVVARIRKIVDGDSAEAIVASLQIQPHFEELARERILAFASGIDHALEGRDS</sequence>
<accession>A0A2A3ZC50</accession>